<sequence>MLRPSVLHPISLPEFLRHLIDHHATPTSLVVCSSRADFEQFLLHLVEDARTSERLAPAGTQDVETQDVERSPSPPPPPPLLGELLIPTLHNLFTTSAVHLTFCASLETLRAHLSSLTTRAPGDPASQLTPQASTPFGGPTGSHPLLALLNPIALHRETTSFSAQGLSRTLAVAIEAAAFRKQKLVIAECPVPHHLRHKGNDAWMDEEETLLGAGFGEREGVEQEEREGGTATDDLPMAGIAADEDPWAEKLSILNVTTKSFGIGDRAWAGRTVTARSVAERWCRFEKLQ</sequence>
<feature type="compositionally biased region" description="Basic and acidic residues" evidence="1">
    <location>
        <begin position="217"/>
        <end position="228"/>
    </location>
</feature>
<feature type="region of interest" description="Disordered" evidence="1">
    <location>
        <begin position="217"/>
        <end position="237"/>
    </location>
</feature>
<evidence type="ECO:0000256" key="1">
    <source>
        <dbReference type="SAM" id="MobiDB-lite"/>
    </source>
</evidence>
<dbReference type="Proteomes" id="UP000190776">
    <property type="component" value="Unassembled WGS sequence"/>
</dbReference>
<reference evidence="2 3" key="1">
    <citation type="submission" date="2017-01" db="EMBL/GenBank/DDBJ databases">
        <title>Draft genome sequence of Diplodia seriata F98.1, a fungal species involved in grapevine trunk diseases.</title>
        <authorList>
            <person name="Robert-Siegwald G."/>
            <person name="Vallet J."/>
            <person name="Abou-Mansour E."/>
            <person name="Xu J."/>
            <person name="Rey P."/>
            <person name="Bertsch C."/>
            <person name="Rego C."/>
            <person name="Larignon P."/>
            <person name="Fontaine F."/>
            <person name="Lebrun M.-H."/>
        </authorList>
    </citation>
    <scope>NUCLEOTIDE SEQUENCE [LARGE SCALE GENOMIC DNA]</scope>
    <source>
        <strain evidence="2 3">F98.1</strain>
    </source>
</reference>
<name>A0A1S8BHL6_9PEZI</name>
<feature type="region of interest" description="Disordered" evidence="1">
    <location>
        <begin position="117"/>
        <end position="142"/>
    </location>
</feature>
<dbReference type="EMBL" id="MSZU01000077">
    <property type="protein sequence ID" value="OMP86783.1"/>
    <property type="molecule type" value="Genomic_DNA"/>
</dbReference>
<gene>
    <name evidence="2" type="ORF">BK809_0000458</name>
</gene>
<evidence type="ECO:0000313" key="3">
    <source>
        <dbReference type="Proteomes" id="UP000190776"/>
    </source>
</evidence>
<comment type="caution">
    <text evidence="2">The sequence shown here is derived from an EMBL/GenBank/DDBJ whole genome shotgun (WGS) entry which is preliminary data.</text>
</comment>
<dbReference type="OrthoDB" id="5391496at2759"/>
<evidence type="ECO:0000313" key="2">
    <source>
        <dbReference type="EMBL" id="OMP86783.1"/>
    </source>
</evidence>
<organism evidence="2 3">
    <name type="scientific">Diplodia seriata</name>
    <dbReference type="NCBI Taxonomy" id="420778"/>
    <lineage>
        <taxon>Eukaryota</taxon>
        <taxon>Fungi</taxon>
        <taxon>Dikarya</taxon>
        <taxon>Ascomycota</taxon>
        <taxon>Pezizomycotina</taxon>
        <taxon>Dothideomycetes</taxon>
        <taxon>Dothideomycetes incertae sedis</taxon>
        <taxon>Botryosphaeriales</taxon>
        <taxon>Botryosphaeriaceae</taxon>
        <taxon>Diplodia</taxon>
    </lineage>
</organism>
<feature type="region of interest" description="Disordered" evidence="1">
    <location>
        <begin position="53"/>
        <end position="79"/>
    </location>
</feature>
<protein>
    <submittedName>
        <fullName evidence="2">Uncharacterized protein</fullName>
    </submittedName>
</protein>
<proteinExistence type="predicted"/>
<accession>A0A1S8BHL6</accession>
<dbReference type="AlphaFoldDB" id="A0A1S8BHL6"/>